<dbReference type="RefSeq" id="WP_039663946.1">
    <property type="nucleotide sequence ID" value="NZ_CP007772.1"/>
</dbReference>
<dbReference type="Pfam" id="PF08765">
    <property type="entry name" value="Mor"/>
    <property type="match status" value="1"/>
</dbReference>
<dbReference type="InterPro" id="IPR014875">
    <property type="entry name" value="Mor_transcription_activator"/>
</dbReference>
<name>A0A0A8H9R4_9BACT</name>
<dbReference type="EMBL" id="CP007772">
    <property type="protein sequence ID" value="AJC90816.1"/>
    <property type="molecule type" value="Genomic_DNA"/>
</dbReference>
<dbReference type="AlphaFoldDB" id="A0A0A8H9R4"/>
<evidence type="ECO:0000313" key="3">
    <source>
        <dbReference type="Proteomes" id="UP000031135"/>
    </source>
</evidence>
<evidence type="ECO:0000259" key="1">
    <source>
        <dbReference type="Pfam" id="PF08765"/>
    </source>
</evidence>
<dbReference type="HOGENOM" id="CLU_2420607_0_0_7"/>
<dbReference type="SUPFAM" id="SSF46689">
    <property type="entry name" value="Homeodomain-like"/>
    <property type="match status" value="1"/>
</dbReference>
<dbReference type="KEGG" id="csm:CSUB8521_0979"/>
<dbReference type="Proteomes" id="UP000031135">
    <property type="component" value="Chromosome"/>
</dbReference>
<dbReference type="OrthoDB" id="1753630at2"/>
<sequence length="94" mass="11044">MLSNSEYFDYFIDFVKNNDKREILKEFGGGNIYIPSYKTLMRDEELKQDFKTLIKQGLTTKNASVECAKKYELSLNAVYLITKELRENLEPSLF</sequence>
<evidence type="ECO:0000313" key="2">
    <source>
        <dbReference type="EMBL" id="AJC90816.1"/>
    </source>
</evidence>
<protein>
    <submittedName>
        <fullName evidence="2">Transcriptional regulator, Mor family</fullName>
    </submittedName>
</protein>
<feature type="domain" description="Mor transcription activator" evidence="1">
    <location>
        <begin position="22"/>
        <end position="87"/>
    </location>
</feature>
<reference evidence="2 3" key="1">
    <citation type="journal article" date="2014" name="Genome Biol. Evol.">
        <title>Comparative Genomics of the Campylobacter lari Group.</title>
        <authorList>
            <person name="Miller W.G."/>
            <person name="Yee E."/>
            <person name="Chapman M.H."/>
            <person name="Smith T.P."/>
            <person name="Bono J.L."/>
            <person name="Huynh S."/>
            <person name="Parker C.T."/>
            <person name="Vandamme P."/>
            <person name="Luong K."/>
            <person name="Korlach J."/>
        </authorList>
    </citation>
    <scope>NUCLEOTIDE SEQUENCE [LARGE SCALE GENOMIC DNA]</scope>
    <source>
        <strain evidence="2 3">LMG 24374</strain>
    </source>
</reference>
<organism evidence="2 3">
    <name type="scientific">Campylobacter subantarcticus LMG 24374</name>
    <dbReference type="NCBI Taxonomy" id="1388751"/>
    <lineage>
        <taxon>Bacteria</taxon>
        <taxon>Pseudomonadati</taxon>
        <taxon>Campylobacterota</taxon>
        <taxon>Epsilonproteobacteria</taxon>
        <taxon>Campylobacterales</taxon>
        <taxon>Campylobacteraceae</taxon>
        <taxon>Campylobacter</taxon>
    </lineage>
</organism>
<gene>
    <name evidence="2" type="ORF">CSUB8521_0979</name>
</gene>
<accession>A0A0A8H9R4</accession>
<dbReference type="InterPro" id="IPR009057">
    <property type="entry name" value="Homeodomain-like_sf"/>
</dbReference>
<proteinExistence type="predicted"/>